<evidence type="ECO:0000313" key="4">
    <source>
        <dbReference type="EMBL" id="GAT94984.1"/>
    </source>
</evidence>
<name>A0A5K1TXE3_ENTHI</name>
<feature type="compositionally biased region" description="Basic and acidic residues" evidence="2">
    <location>
        <begin position="438"/>
        <end position="454"/>
    </location>
</feature>
<evidence type="ECO:0000259" key="3">
    <source>
        <dbReference type="PROSITE" id="PS50086"/>
    </source>
</evidence>
<proteinExistence type="predicted"/>
<feature type="compositionally biased region" description="Basic and acidic residues" evidence="2">
    <location>
        <begin position="413"/>
        <end position="430"/>
    </location>
</feature>
<evidence type="ECO:0000256" key="1">
    <source>
        <dbReference type="ARBA" id="ARBA00022468"/>
    </source>
</evidence>
<dbReference type="VEuPathDB" id="AmoebaDB:KM1_138230"/>
<feature type="domain" description="Rab-GAP TBC" evidence="3">
    <location>
        <begin position="37"/>
        <end position="324"/>
    </location>
</feature>
<dbReference type="InterPro" id="IPR035969">
    <property type="entry name" value="Rab-GAP_TBC_sf"/>
</dbReference>
<dbReference type="EMBL" id="BDEQ01000001">
    <property type="protein sequence ID" value="GAT94984.1"/>
    <property type="molecule type" value="Genomic_DNA"/>
</dbReference>
<dbReference type="Proteomes" id="UP000078387">
    <property type="component" value="Unassembled WGS sequence"/>
</dbReference>
<dbReference type="Gene3D" id="1.10.8.270">
    <property type="entry name" value="putative rabgap domain of human tbc1 domain family member 14 like domains"/>
    <property type="match status" value="1"/>
</dbReference>
<dbReference type="OMA" id="WSEFFEN"/>
<dbReference type="FunFam" id="1.10.472.80:FF:000038">
    <property type="entry name" value="TBC1 domain family member 5"/>
    <property type="match status" value="1"/>
</dbReference>
<dbReference type="PANTHER" id="PTHR22957:SF337">
    <property type="entry name" value="TBC1 DOMAIN FAMILY MEMBER 5"/>
    <property type="match status" value="1"/>
</dbReference>
<organism evidence="4 5">
    <name type="scientific">Entamoeba histolytica</name>
    <dbReference type="NCBI Taxonomy" id="5759"/>
    <lineage>
        <taxon>Eukaryota</taxon>
        <taxon>Amoebozoa</taxon>
        <taxon>Evosea</taxon>
        <taxon>Archamoebae</taxon>
        <taxon>Mastigamoebida</taxon>
        <taxon>Entamoebidae</taxon>
        <taxon>Entamoeba</taxon>
    </lineage>
</organism>
<dbReference type="AlphaFoldDB" id="A0A5K1TXE3"/>
<comment type="caution">
    <text evidence="4">The sequence shown here is derived from an EMBL/GenBank/DDBJ whole genome shotgun (WGS) entry which is preliminary data.</text>
</comment>
<dbReference type="PANTHER" id="PTHR22957">
    <property type="entry name" value="TBC1 DOMAIN FAMILY MEMBER GTPASE-ACTIVATING PROTEIN"/>
    <property type="match status" value="1"/>
</dbReference>
<dbReference type="VEuPathDB" id="AmoebaDB:EHI8A_077560"/>
<dbReference type="VEuPathDB" id="AmoebaDB:EHI5A_115430"/>
<dbReference type="VEuPathDB" id="AmoebaDB:EHI_169850"/>
<dbReference type="VEuPathDB" id="AmoebaDB:EHI7A_109440"/>
<dbReference type="InterPro" id="IPR000195">
    <property type="entry name" value="Rab-GAP-TBC_dom"/>
</dbReference>
<dbReference type="Gene3D" id="1.10.472.80">
    <property type="entry name" value="Ypt/Rab-GAP domain of gyp1p, domain 3"/>
    <property type="match status" value="1"/>
</dbReference>
<feature type="region of interest" description="Disordered" evidence="2">
    <location>
        <begin position="406"/>
        <end position="454"/>
    </location>
</feature>
<sequence>MTETDIQTTNQLDCFKKFFVFDDGYSSLKEVGINSGFDTMDIRSIAWRIFLGALHGICGNGWIEETQQQRNKYQMLVDKLENGPIREKNLKKLTEESDTIPDPLSINENNPWCQHFNEMDVEKRVGVDILRLFSEYDFFRNDQVREHIKRVCVIYSLEHSELQYNQGFHELVGVLYYCISRDIQSWKGTKEVMDNLMKDEFKESINADVYKVMSYIFDEQYMEHDAYTMFDLLMHSVTDFYDPNETRNSTIESPDGSATHTKLMIKCDKLFKELEKLDNQLYLHLKYEGIHLVIFGTRWLRLLFDREFHVMDVLNVWDAIFAYGNNLEFVDYLFLAMMVQIREPILESSQYSTTMMLFMKYPDIKDIHDVINLAKELADKKGDYDPLPYIKPLSGTTLTQKVMEMGTKQRAQKKQEEFTIPKHVQEDRSVAEQQQEQQKTEQQQKKKEEAETNELVKQRIKHSIQLLSSSINNEGVISDPSGVVEALSELKLVNAVMNGLLPTELADGYFNIFDKKE</sequence>
<dbReference type="Pfam" id="PF00566">
    <property type="entry name" value="RabGAP-TBC"/>
    <property type="match status" value="1"/>
</dbReference>
<reference evidence="4 5" key="1">
    <citation type="submission" date="2016-05" db="EMBL/GenBank/DDBJ databases">
        <title>First whole genome sequencing of Entamoeba histolytica HM1:IMSS-clone-6.</title>
        <authorList>
            <person name="Mukherjee Avik.K."/>
            <person name="Izumyama S."/>
            <person name="Nakada-Tsukui K."/>
            <person name="Nozaki T."/>
        </authorList>
    </citation>
    <scope>NUCLEOTIDE SEQUENCE [LARGE SCALE GENOMIC DNA]</scope>
    <source>
        <strain evidence="4 5">HM1:IMSS clone 6</strain>
    </source>
</reference>
<evidence type="ECO:0000256" key="2">
    <source>
        <dbReference type="SAM" id="MobiDB-lite"/>
    </source>
</evidence>
<keyword evidence="1" id="KW-0343">GTPase activation</keyword>
<dbReference type="SMART" id="SM00164">
    <property type="entry name" value="TBC"/>
    <property type="match status" value="1"/>
</dbReference>
<protein>
    <submittedName>
        <fullName evidence="4">Rab GTPase activating protein putative</fullName>
    </submittedName>
</protein>
<dbReference type="SUPFAM" id="SSF47923">
    <property type="entry name" value="Ypt/Rab-GAP domain of gyp1p"/>
    <property type="match status" value="2"/>
</dbReference>
<evidence type="ECO:0000313" key="5">
    <source>
        <dbReference type="Proteomes" id="UP000078387"/>
    </source>
</evidence>
<dbReference type="PROSITE" id="PS50086">
    <property type="entry name" value="TBC_RABGAP"/>
    <property type="match status" value="1"/>
</dbReference>
<accession>A0A5K1TXE3</accession>
<dbReference type="GO" id="GO:0005096">
    <property type="term" value="F:GTPase activator activity"/>
    <property type="evidence" value="ECO:0007669"/>
    <property type="project" value="UniProtKB-KW"/>
</dbReference>
<gene>
    <name evidence="4" type="ORF">CL6EHI_169850</name>
</gene>